<evidence type="ECO:0000313" key="2">
    <source>
        <dbReference type="Proteomes" id="UP000789366"/>
    </source>
</evidence>
<reference evidence="1" key="1">
    <citation type="submission" date="2021-06" db="EMBL/GenBank/DDBJ databases">
        <authorList>
            <person name="Kallberg Y."/>
            <person name="Tangrot J."/>
            <person name="Rosling A."/>
        </authorList>
    </citation>
    <scope>NUCLEOTIDE SEQUENCE</scope>
    <source>
        <strain evidence="1">28 12/20/2015</strain>
    </source>
</reference>
<feature type="non-terminal residue" evidence="1">
    <location>
        <position position="202"/>
    </location>
</feature>
<comment type="caution">
    <text evidence="1">The sequence shown here is derived from an EMBL/GenBank/DDBJ whole genome shotgun (WGS) entry which is preliminary data.</text>
</comment>
<dbReference type="Proteomes" id="UP000789366">
    <property type="component" value="Unassembled WGS sequence"/>
</dbReference>
<evidence type="ECO:0000313" key="1">
    <source>
        <dbReference type="EMBL" id="CAG8566459.1"/>
    </source>
</evidence>
<dbReference type="EMBL" id="CAJVPW010006233">
    <property type="protein sequence ID" value="CAG8566459.1"/>
    <property type="molecule type" value="Genomic_DNA"/>
</dbReference>
<gene>
    <name evidence="1" type="ORF">SPELUC_LOCUS5817</name>
</gene>
<organism evidence="1 2">
    <name type="scientific">Cetraspora pellucida</name>
    <dbReference type="NCBI Taxonomy" id="1433469"/>
    <lineage>
        <taxon>Eukaryota</taxon>
        <taxon>Fungi</taxon>
        <taxon>Fungi incertae sedis</taxon>
        <taxon>Mucoromycota</taxon>
        <taxon>Glomeromycotina</taxon>
        <taxon>Glomeromycetes</taxon>
        <taxon>Diversisporales</taxon>
        <taxon>Gigasporaceae</taxon>
        <taxon>Cetraspora</taxon>
    </lineage>
</organism>
<name>A0ACA9M458_9GLOM</name>
<accession>A0ACA9M458</accession>
<sequence length="202" mass="24256">MCFLFFKNSSNKYSETSKTLKDAISKKEVDFYNRDHFIKCKKYNGTIWKAKFEELNITVALKSLNHHRNLDDTFVDKQNTKRNTKRNTKQDIEQENKQITEQEKKQITEQENKQITEQEKKQITEQEKKQITEQEKKQITEQEKKLDVYHFGEILSKIFRGSLESKLLDECIELCNKCMDKKDQNQQPTIKKVYEDLMQLED</sequence>
<keyword evidence="2" id="KW-1185">Reference proteome</keyword>
<proteinExistence type="predicted"/>
<protein>
    <submittedName>
        <fullName evidence="1">2029_t:CDS:1</fullName>
    </submittedName>
</protein>